<dbReference type="EMBL" id="BMXN01000014">
    <property type="protein sequence ID" value="GGW31401.1"/>
    <property type="molecule type" value="Genomic_DNA"/>
</dbReference>
<feature type="chain" id="PRO_5034963471" description="Type II secretion system protein H" evidence="11">
    <location>
        <begin position="21"/>
        <end position="153"/>
    </location>
</feature>
<feature type="signal peptide" evidence="11">
    <location>
        <begin position="1"/>
        <end position="20"/>
    </location>
</feature>
<evidence type="ECO:0000256" key="9">
    <source>
        <dbReference type="ARBA" id="ARBA00025772"/>
    </source>
</evidence>
<keyword evidence="11" id="KW-0732">Signal</keyword>
<evidence type="ECO:0000256" key="11">
    <source>
        <dbReference type="SAM" id="SignalP"/>
    </source>
</evidence>
<keyword evidence="3" id="KW-1003">Cell membrane</keyword>
<organism evidence="13 14">
    <name type="scientific">Vreelandella hamiltonii</name>
    <dbReference type="NCBI Taxonomy" id="502829"/>
    <lineage>
        <taxon>Bacteria</taxon>
        <taxon>Pseudomonadati</taxon>
        <taxon>Pseudomonadota</taxon>
        <taxon>Gammaproteobacteria</taxon>
        <taxon>Oceanospirillales</taxon>
        <taxon>Halomonadaceae</taxon>
        <taxon>Vreelandella</taxon>
    </lineage>
</organism>
<dbReference type="InterPro" id="IPR045584">
    <property type="entry name" value="Pilin-like"/>
</dbReference>
<dbReference type="GO" id="GO:0015627">
    <property type="term" value="C:type II protein secretion system complex"/>
    <property type="evidence" value="ECO:0007669"/>
    <property type="project" value="InterPro"/>
</dbReference>
<reference evidence="14" key="1">
    <citation type="journal article" date="2019" name="Int. J. Syst. Evol. Microbiol.">
        <title>The Global Catalogue of Microorganisms (GCM) 10K type strain sequencing project: providing services to taxonomists for standard genome sequencing and annotation.</title>
        <authorList>
            <consortium name="The Broad Institute Genomics Platform"/>
            <consortium name="The Broad Institute Genome Sequencing Center for Infectious Disease"/>
            <person name="Wu L."/>
            <person name="Ma J."/>
        </authorList>
    </citation>
    <scope>NUCLEOTIDE SEQUENCE [LARGE SCALE GENOMIC DNA]</scope>
    <source>
        <strain evidence="14">KCTC 22154</strain>
    </source>
</reference>
<keyword evidence="4" id="KW-0488">Methylation</keyword>
<evidence type="ECO:0000256" key="8">
    <source>
        <dbReference type="ARBA" id="ARBA00023136"/>
    </source>
</evidence>
<keyword evidence="6" id="KW-0812">Transmembrane</keyword>
<name>A0A8H9M176_9GAMM</name>
<evidence type="ECO:0000256" key="2">
    <source>
        <dbReference type="ARBA" id="ARBA00021549"/>
    </source>
</evidence>
<comment type="caution">
    <text evidence="13">The sequence shown here is derived from an EMBL/GenBank/DDBJ whole genome shotgun (WGS) entry which is preliminary data.</text>
</comment>
<evidence type="ECO:0000256" key="1">
    <source>
        <dbReference type="ARBA" id="ARBA00004377"/>
    </source>
</evidence>
<dbReference type="Pfam" id="PF12019">
    <property type="entry name" value="GspH"/>
    <property type="match status" value="1"/>
</dbReference>
<dbReference type="InterPro" id="IPR022346">
    <property type="entry name" value="T2SS_GspH"/>
</dbReference>
<dbReference type="GO" id="GO:0005886">
    <property type="term" value="C:plasma membrane"/>
    <property type="evidence" value="ECO:0007669"/>
    <property type="project" value="UniProtKB-SubCell"/>
</dbReference>
<evidence type="ECO:0000256" key="6">
    <source>
        <dbReference type="ARBA" id="ARBA00022692"/>
    </source>
</evidence>
<dbReference type="GO" id="GO:0015628">
    <property type="term" value="P:protein secretion by the type II secretion system"/>
    <property type="evidence" value="ECO:0007669"/>
    <property type="project" value="InterPro"/>
</dbReference>
<keyword evidence="7" id="KW-1133">Transmembrane helix</keyword>
<keyword evidence="8" id="KW-0472">Membrane</keyword>
<evidence type="ECO:0000256" key="7">
    <source>
        <dbReference type="ARBA" id="ARBA00022989"/>
    </source>
</evidence>
<proteinExistence type="inferred from homology"/>
<dbReference type="Gene3D" id="3.55.40.10">
    <property type="entry name" value="minor pseudopilin epsh domain"/>
    <property type="match status" value="1"/>
</dbReference>
<comment type="similarity">
    <text evidence="9">Belongs to the GSP H family.</text>
</comment>
<evidence type="ECO:0000259" key="12">
    <source>
        <dbReference type="Pfam" id="PF12019"/>
    </source>
</evidence>
<evidence type="ECO:0000256" key="3">
    <source>
        <dbReference type="ARBA" id="ARBA00022475"/>
    </source>
</evidence>
<dbReference type="SUPFAM" id="SSF54523">
    <property type="entry name" value="Pili subunits"/>
    <property type="match status" value="1"/>
</dbReference>
<evidence type="ECO:0000313" key="13">
    <source>
        <dbReference type="EMBL" id="GGW31401.1"/>
    </source>
</evidence>
<protein>
    <recommendedName>
        <fullName evidence="2">Type II secretion system protein H</fullName>
    </recommendedName>
    <alternativeName>
        <fullName evidence="10">General secretion pathway protein H</fullName>
    </alternativeName>
</protein>
<gene>
    <name evidence="13" type="ORF">GCM10007157_24000</name>
</gene>
<accession>A0A8H9M176</accession>
<dbReference type="Proteomes" id="UP000623776">
    <property type="component" value="Unassembled WGS sequence"/>
</dbReference>
<keyword evidence="5" id="KW-0997">Cell inner membrane</keyword>
<evidence type="ECO:0000256" key="4">
    <source>
        <dbReference type="ARBA" id="ARBA00022481"/>
    </source>
</evidence>
<evidence type="ECO:0000256" key="5">
    <source>
        <dbReference type="ARBA" id="ARBA00022519"/>
    </source>
</evidence>
<evidence type="ECO:0000313" key="14">
    <source>
        <dbReference type="Proteomes" id="UP000623776"/>
    </source>
</evidence>
<sequence length="153" mass="16562">MVALVLMAVMTAWLAPSFQALGHHSMLNSETTRLQAAFALARNTAITQRTAVTICPANPQHTACTASWHDTLMVVKGRATDTIEPAQVLRTFPGQLATYTTYSRGWHRVTYTPLGHASGYNGSFDVCATGETGKRLVLSQLGRLRIDTSPIAC</sequence>
<evidence type="ECO:0000256" key="10">
    <source>
        <dbReference type="ARBA" id="ARBA00030775"/>
    </source>
</evidence>
<keyword evidence="14" id="KW-1185">Reference proteome</keyword>
<dbReference type="AlphaFoldDB" id="A0A8H9M176"/>
<feature type="domain" description="General secretion pathway GspH" evidence="12">
    <location>
        <begin position="31"/>
        <end position="142"/>
    </location>
</feature>
<comment type="subcellular location">
    <subcellularLocation>
        <location evidence="1">Cell inner membrane</location>
        <topology evidence="1">Single-pass membrane protein</topology>
    </subcellularLocation>
</comment>